<gene>
    <name evidence="2" type="ORF">TWF481_003003</name>
</gene>
<sequence length="203" mass="22695">MSYWDTILQENSGASSQNARQLLPAGPTSTSPSPIPFPQDGGYKKLHEVRMALGIPAEGLTADEIAHSYPDWPFNLEGDSPDQYWEAILETVQLSFEEFTIGVWKNGMFLKWKFAPRKDHLKHQSVALQDAICQAIISKLIEMGHAESASTLRRCERNWAIRDLIERRVLNERRARRHKMVVEGDSSSTPGGMGTRSGGDGDV</sequence>
<evidence type="ECO:0000313" key="3">
    <source>
        <dbReference type="Proteomes" id="UP001370758"/>
    </source>
</evidence>
<keyword evidence="3" id="KW-1185">Reference proteome</keyword>
<name>A0AAV9VT10_9PEZI</name>
<protein>
    <submittedName>
        <fullName evidence="2">Uncharacterized protein</fullName>
    </submittedName>
</protein>
<comment type="caution">
    <text evidence="2">The sequence shown here is derived from an EMBL/GenBank/DDBJ whole genome shotgun (WGS) entry which is preliminary data.</text>
</comment>
<feature type="region of interest" description="Disordered" evidence="1">
    <location>
        <begin position="11"/>
        <end position="39"/>
    </location>
</feature>
<dbReference type="Proteomes" id="UP001370758">
    <property type="component" value="Unassembled WGS sequence"/>
</dbReference>
<evidence type="ECO:0000256" key="1">
    <source>
        <dbReference type="SAM" id="MobiDB-lite"/>
    </source>
</evidence>
<dbReference type="EMBL" id="JAVHJL010000012">
    <property type="protein sequence ID" value="KAK6495958.1"/>
    <property type="molecule type" value="Genomic_DNA"/>
</dbReference>
<organism evidence="2 3">
    <name type="scientific">Arthrobotrys musiformis</name>
    <dbReference type="NCBI Taxonomy" id="47236"/>
    <lineage>
        <taxon>Eukaryota</taxon>
        <taxon>Fungi</taxon>
        <taxon>Dikarya</taxon>
        <taxon>Ascomycota</taxon>
        <taxon>Pezizomycotina</taxon>
        <taxon>Orbiliomycetes</taxon>
        <taxon>Orbiliales</taxon>
        <taxon>Orbiliaceae</taxon>
        <taxon>Arthrobotrys</taxon>
    </lineage>
</organism>
<evidence type="ECO:0000313" key="2">
    <source>
        <dbReference type="EMBL" id="KAK6495958.1"/>
    </source>
</evidence>
<dbReference type="AlphaFoldDB" id="A0AAV9VT10"/>
<feature type="region of interest" description="Disordered" evidence="1">
    <location>
        <begin position="179"/>
        <end position="203"/>
    </location>
</feature>
<feature type="compositionally biased region" description="Polar residues" evidence="1">
    <location>
        <begin position="11"/>
        <end position="20"/>
    </location>
</feature>
<feature type="compositionally biased region" description="Gly residues" evidence="1">
    <location>
        <begin position="191"/>
        <end position="203"/>
    </location>
</feature>
<accession>A0AAV9VT10</accession>
<proteinExistence type="predicted"/>
<reference evidence="2 3" key="1">
    <citation type="submission" date="2023-08" db="EMBL/GenBank/DDBJ databases">
        <authorList>
            <person name="Palmer J.M."/>
        </authorList>
    </citation>
    <scope>NUCLEOTIDE SEQUENCE [LARGE SCALE GENOMIC DNA]</scope>
    <source>
        <strain evidence="2 3">TWF481</strain>
    </source>
</reference>